<feature type="chain" id="PRO_5032658342" description="Peptidase S9 prolyl oligopeptidase catalytic domain-containing protein" evidence="1">
    <location>
        <begin position="21"/>
        <end position="331"/>
    </location>
</feature>
<dbReference type="Proteomes" id="UP000580654">
    <property type="component" value="Unassembled WGS sequence"/>
</dbReference>
<name>A0A840Y786_9PROT</name>
<protein>
    <recommendedName>
        <fullName evidence="4">Peptidase S9 prolyl oligopeptidase catalytic domain-containing protein</fullName>
    </recommendedName>
</protein>
<keyword evidence="3" id="KW-1185">Reference proteome</keyword>
<reference evidence="2 3" key="1">
    <citation type="submission" date="2020-08" db="EMBL/GenBank/DDBJ databases">
        <title>Genomic Encyclopedia of Type Strains, Phase IV (KMG-IV): sequencing the most valuable type-strain genomes for metagenomic binning, comparative biology and taxonomic classification.</title>
        <authorList>
            <person name="Goeker M."/>
        </authorList>
    </citation>
    <scope>NUCLEOTIDE SEQUENCE [LARGE SCALE GENOMIC DNA]</scope>
    <source>
        <strain evidence="2 3">DSM 25622</strain>
    </source>
</reference>
<dbReference type="EMBL" id="JACIJD010000062">
    <property type="protein sequence ID" value="MBB5696595.1"/>
    <property type="molecule type" value="Genomic_DNA"/>
</dbReference>
<dbReference type="AlphaFoldDB" id="A0A840Y786"/>
<dbReference type="Gene3D" id="3.40.50.1820">
    <property type="entry name" value="alpha/beta hydrolase"/>
    <property type="match status" value="1"/>
</dbReference>
<gene>
    <name evidence="2" type="ORF">FHS87_004669</name>
</gene>
<organism evidence="2 3">
    <name type="scientific">Muricoccus pecuniae</name>
    <dbReference type="NCBI Taxonomy" id="693023"/>
    <lineage>
        <taxon>Bacteria</taxon>
        <taxon>Pseudomonadati</taxon>
        <taxon>Pseudomonadota</taxon>
        <taxon>Alphaproteobacteria</taxon>
        <taxon>Acetobacterales</taxon>
        <taxon>Roseomonadaceae</taxon>
        <taxon>Muricoccus</taxon>
    </lineage>
</organism>
<keyword evidence="1" id="KW-0732">Signal</keyword>
<evidence type="ECO:0000313" key="2">
    <source>
        <dbReference type="EMBL" id="MBB5696595.1"/>
    </source>
</evidence>
<feature type="signal peptide" evidence="1">
    <location>
        <begin position="1"/>
        <end position="20"/>
    </location>
</feature>
<dbReference type="RefSeq" id="WP_184522152.1">
    <property type="nucleotide sequence ID" value="NZ_JACIJD010000062.1"/>
</dbReference>
<sequence length="331" mass="35264">MTWKIALMAGLLCAPLPAMAQGYSTMSHEGLRTGVILRQSECPDRPGQVWASAPYPDGTVEGVCIRYYAAGLAGTNPKAVAFIHGNRLNQSYDEQGRLVRVGVSDSYGNPSEESLQRAAEAQSRALGHPFIIVARPGNYGSSGIASEQFRRREVALMNAALEAIKQRHRIESFGIAAQSGGGPSLAGMLAARSDIACAAFSSALTALREREEAMGNAARGPRLSQTLVDAYDPIREVGSIQASDRRRVFIVGDAEDKLIPYAAQQAYADALTRQGVKVTATTSTAVGSNRHSLGATGQRAVGWCLDGLQDDEIATRMRQGEAGYLLPGGFY</sequence>
<evidence type="ECO:0008006" key="4">
    <source>
        <dbReference type="Google" id="ProtNLM"/>
    </source>
</evidence>
<evidence type="ECO:0000256" key="1">
    <source>
        <dbReference type="SAM" id="SignalP"/>
    </source>
</evidence>
<comment type="caution">
    <text evidence="2">The sequence shown here is derived from an EMBL/GenBank/DDBJ whole genome shotgun (WGS) entry which is preliminary data.</text>
</comment>
<dbReference type="InterPro" id="IPR029058">
    <property type="entry name" value="AB_hydrolase_fold"/>
</dbReference>
<evidence type="ECO:0000313" key="3">
    <source>
        <dbReference type="Proteomes" id="UP000580654"/>
    </source>
</evidence>
<dbReference type="SUPFAM" id="SSF53474">
    <property type="entry name" value="alpha/beta-Hydrolases"/>
    <property type="match status" value="1"/>
</dbReference>
<accession>A0A840Y786</accession>
<proteinExistence type="predicted"/>